<dbReference type="AlphaFoldDB" id="A0A9P9G3F7"/>
<keyword evidence="2" id="KW-1185">Reference proteome</keyword>
<dbReference type="GeneID" id="70224014"/>
<gene>
    <name evidence="1" type="ORF">BKA55DRAFT_581696</name>
</gene>
<reference evidence="1" key="1">
    <citation type="journal article" date="2021" name="Nat. Commun.">
        <title>Genetic determinants of endophytism in the Arabidopsis root mycobiome.</title>
        <authorList>
            <person name="Mesny F."/>
            <person name="Miyauchi S."/>
            <person name="Thiergart T."/>
            <person name="Pickel B."/>
            <person name="Atanasova L."/>
            <person name="Karlsson M."/>
            <person name="Huettel B."/>
            <person name="Barry K.W."/>
            <person name="Haridas S."/>
            <person name="Chen C."/>
            <person name="Bauer D."/>
            <person name="Andreopoulos W."/>
            <person name="Pangilinan J."/>
            <person name="LaButti K."/>
            <person name="Riley R."/>
            <person name="Lipzen A."/>
            <person name="Clum A."/>
            <person name="Drula E."/>
            <person name="Henrissat B."/>
            <person name="Kohler A."/>
            <person name="Grigoriev I.V."/>
            <person name="Martin F.M."/>
            <person name="Hacquard S."/>
        </authorList>
    </citation>
    <scope>NUCLEOTIDE SEQUENCE</scope>
    <source>
        <strain evidence="1">MPI-CAGE-AT-0023</strain>
    </source>
</reference>
<protein>
    <submittedName>
        <fullName evidence="1">Uncharacterized protein</fullName>
    </submittedName>
</protein>
<accession>A0A9P9G3F7</accession>
<organism evidence="1 2">
    <name type="scientific">Fusarium redolens</name>
    <dbReference type="NCBI Taxonomy" id="48865"/>
    <lineage>
        <taxon>Eukaryota</taxon>
        <taxon>Fungi</taxon>
        <taxon>Dikarya</taxon>
        <taxon>Ascomycota</taxon>
        <taxon>Pezizomycotina</taxon>
        <taxon>Sordariomycetes</taxon>
        <taxon>Hypocreomycetidae</taxon>
        <taxon>Hypocreales</taxon>
        <taxon>Nectriaceae</taxon>
        <taxon>Fusarium</taxon>
        <taxon>Fusarium redolens species complex</taxon>
    </lineage>
</organism>
<sequence length="121" mass="13688">MIDPLHRYRCDSDQWKNVGAGCDQRRGNGWGWLGKVLSRLYTSSTSNHQHQHQRQNYVPCLGDVAFAVNNLDFGIWSGLTTYSPDMMIIRNDTDLKGLEKEFWSGIPLSCKFLHTGAALAT</sequence>
<evidence type="ECO:0000313" key="2">
    <source>
        <dbReference type="Proteomes" id="UP000720189"/>
    </source>
</evidence>
<dbReference type="Proteomes" id="UP000720189">
    <property type="component" value="Unassembled WGS sequence"/>
</dbReference>
<proteinExistence type="predicted"/>
<evidence type="ECO:0000313" key="1">
    <source>
        <dbReference type="EMBL" id="KAH7231756.1"/>
    </source>
</evidence>
<name>A0A9P9G3F7_FUSRE</name>
<dbReference type="EMBL" id="JAGMUX010000020">
    <property type="protein sequence ID" value="KAH7231756.1"/>
    <property type="molecule type" value="Genomic_DNA"/>
</dbReference>
<comment type="caution">
    <text evidence="1">The sequence shown here is derived from an EMBL/GenBank/DDBJ whole genome shotgun (WGS) entry which is preliminary data.</text>
</comment>
<dbReference type="RefSeq" id="XP_046043693.1">
    <property type="nucleotide sequence ID" value="XM_046194060.1"/>
</dbReference>